<organism evidence="1 2">
    <name type="scientific">Schaalia odontolytica F0309</name>
    <dbReference type="NCBI Taxonomy" id="649742"/>
    <lineage>
        <taxon>Bacteria</taxon>
        <taxon>Bacillati</taxon>
        <taxon>Actinomycetota</taxon>
        <taxon>Actinomycetes</taxon>
        <taxon>Actinomycetales</taxon>
        <taxon>Actinomycetaceae</taxon>
        <taxon>Schaalia</taxon>
    </lineage>
</organism>
<gene>
    <name evidence="1" type="ORF">HMPREF0970_00534</name>
</gene>
<protein>
    <submittedName>
        <fullName evidence="1">Uncharacterized protein</fullName>
    </submittedName>
</protein>
<name>D4TX77_9ACTO</name>
<dbReference type="AlphaFoldDB" id="D4TX77"/>
<sequence>MKTRLNAPFGARCFLTGLLSRWAPATGLNAPFGARCFLTF</sequence>
<evidence type="ECO:0000313" key="1">
    <source>
        <dbReference type="EMBL" id="EFF80528.1"/>
    </source>
</evidence>
<dbReference type="HOGENOM" id="CLU_214154_0_0_11"/>
<comment type="caution">
    <text evidence="1">The sequence shown here is derived from an EMBL/GenBank/DDBJ whole genome shotgun (WGS) entry which is preliminary data.</text>
</comment>
<proteinExistence type="predicted"/>
<accession>D4TX77</accession>
<dbReference type="EMBL" id="ACYT02000015">
    <property type="protein sequence ID" value="EFF80528.1"/>
    <property type="molecule type" value="Genomic_DNA"/>
</dbReference>
<reference evidence="1 2" key="1">
    <citation type="submission" date="2009-10" db="EMBL/GenBank/DDBJ databases">
        <authorList>
            <person name="Weinstock G."/>
            <person name="Sodergren E."/>
            <person name="Clifton S."/>
            <person name="Fulton L."/>
            <person name="Fulton B."/>
            <person name="Courtney L."/>
            <person name="Fronick C."/>
            <person name="Harrison M."/>
            <person name="Strong C."/>
            <person name="Farmer C."/>
            <person name="Delahaunty K."/>
            <person name="Markovic C."/>
            <person name="Hall O."/>
            <person name="Minx P."/>
            <person name="Tomlinson C."/>
            <person name="Mitreva M."/>
            <person name="Nelson J."/>
            <person name="Hou S."/>
            <person name="Wollam A."/>
            <person name="Pepin K.H."/>
            <person name="Johnson M."/>
            <person name="Bhonagiri V."/>
            <person name="Nash W.E."/>
            <person name="Warren W."/>
            <person name="Chinwalla A."/>
            <person name="Mardis E.R."/>
            <person name="Wilson R.K."/>
        </authorList>
    </citation>
    <scope>NUCLEOTIDE SEQUENCE [LARGE SCALE GENOMIC DNA]</scope>
    <source>
        <strain evidence="1 2">F0309</strain>
    </source>
</reference>
<dbReference type="Proteomes" id="UP000003150">
    <property type="component" value="Unassembled WGS sequence"/>
</dbReference>
<dbReference type="OrthoDB" id="3271408at2"/>
<evidence type="ECO:0000313" key="2">
    <source>
        <dbReference type="Proteomes" id="UP000003150"/>
    </source>
</evidence>